<name>A0AAW2DYP8_9ROSI</name>
<feature type="region of interest" description="Disordered" evidence="1">
    <location>
        <begin position="1"/>
        <end position="31"/>
    </location>
</feature>
<dbReference type="PANTHER" id="PTHR15000:SF1">
    <property type="entry name" value="ERYTHROID DIFFERENTIATION-RELATED FACTOR 1"/>
    <property type="match status" value="1"/>
</dbReference>
<gene>
    <name evidence="2" type="ORF">SO802_002939</name>
</gene>
<accession>A0AAW2DYP8</accession>
<dbReference type="PANTHER" id="PTHR15000">
    <property type="entry name" value="ERYTHROID DIFFERENTIATION-RELATED FACTOR 1"/>
    <property type="match status" value="1"/>
</dbReference>
<evidence type="ECO:0000313" key="3">
    <source>
        <dbReference type="Proteomes" id="UP001459277"/>
    </source>
</evidence>
<evidence type="ECO:0000313" key="2">
    <source>
        <dbReference type="EMBL" id="KAL0015870.1"/>
    </source>
</evidence>
<dbReference type="AlphaFoldDB" id="A0AAW2DYP8"/>
<protein>
    <submittedName>
        <fullName evidence="2">Uncharacterized protein</fullName>
    </submittedName>
</protein>
<dbReference type="Proteomes" id="UP001459277">
    <property type="component" value="Unassembled WGS sequence"/>
</dbReference>
<dbReference type="EMBL" id="JAZDWU010000001">
    <property type="protein sequence ID" value="KAL0015870.1"/>
    <property type="molecule type" value="Genomic_DNA"/>
</dbReference>
<evidence type="ECO:0000256" key="1">
    <source>
        <dbReference type="SAM" id="MobiDB-lite"/>
    </source>
</evidence>
<feature type="compositionally biased region" description="Basic and acidic residues" evidence="1">
    <location>
        <begin position="19"/>
        <end position="31"/>
    </location>
</feature>
<comment type="caution">
    <text evidence="2">The sequence shown here is derived from an EMBL/GenBank/DDBJ whole genome shotgun (WGS) entry which is preliminary data.</text>
</comment>
<sequence length="231" mass="26595">MLGMRLANDVTEEVLTSPSERKRREERSKKNSAEDSICMALTLFESLGKSFKQQAASAHFQLGCYHRNCSLKLLELGHKKRDSSEGVLEQYVSLAKRSWQSALEFYGPQAHPHMYLTILMERSDLLLRLSGPAMQESSLSYMHEALSYMLEGQHVSDEASENFRIQNPDFCIKFWRQFQEILKNFLARTISYSGKKSADAAKLTELYRKSLQFTDKTRLSALHDMYASWTS</sequence>
<keyword evidence="3" id="KW-1185">Reference proteome</keyword>
<proteinExistence type="predicted"/>
<organism evidence="2 3">
    <name type="scientific">Lithocarpus litseifolius</name>
    <dbReference type="NCBI Taxonomy" id="425828"/>
    <lineage>
        <taxon>Eukaryota</taxon>
        <taxon>Viridiplantae</taxon>
        <taxon>Streptophyta</taxon>
        <taxon>Embryophyta</taxon>
        <taxon>Tracheophyta</taxon>
        <taxon>Spermatophyta</taxon>
        <taxon>Magnoliopsida</taxon>
        <taxon>eudicotyledons</taxon>
        <taxon>Gunneridae</taxon>
        <taxon>Pentapetalae</taxon>
        <taxon>rosids</taxon>
        <taxon>fabids</taxon>
        <taxon>Fagales</taxon>
        <taxon>Fagaceae</taxon>
        <taxon>Lithocarpus</taxon>
    </lineage>
</organism>
<dbReference type="GO" id="GO:0045893">
    <property type="term" value="P:positive regulation of DNA-templated transcription"/>
    <property type="evidence" value="ECO:0007669"/>
    <property type="project" value="TreeGrafter"/>
</dbReference>
<reference evidence="2 3" key="1">
    <citation type="submission" date="2024-01" db="EMBL/GenBank/DDBJ databases">
        <title>A telomere-to-telomere, gap-free genome of sweet tea (Lithocarpus litseifolius).</title>
        <authorList>
            <person name="Zhou J."/>
        </authorList>
    </citation>
    <scope>NUCLEOTIDE SEQUENCE [LARGE SCALE GENOMIC DNA]</scope>
    <source>
        <strain evidence="2">Zhou-2022a</strain>
        <tissue evidence="2">Leaf</tissue>
    </source>
</reference>